<accession>B1WX20</accession>
<dbReference type="eggNOG" id="ENOG5031UVG">
    <property type="taxonomic scope" value="Bacteria"/>
</dbReference>
<keyword evidence="2" id="KW-1185">Reference proteome</keyword>
<evidence type="ECO:0008006" key="3">
    <source>
        <dbReference type="Google" id="ProtNLM"/>
    </source>
</evidence>
<gene>
    <name evidence="1" type="ordered locus">cce_3141</name>
</gene>
<dbReference type="KEGG" id="cyt:cce_3141"/>
<evidence type="ECO:0000313" key="2">
    <source>
        <dbReference type="Proteomes" id="UP000001203"/>
    </source>
</evidence>
<dbReference type="AlphaFoldDB" id="B1WX20"/>
<proteinExistence type="predicted"/>
<organism evidence="1 2">
    <name type="scientific">Crocosphaera subtropica (strain ATCC 51142 / BH68)</name>
    <name type="common">Cyanothece sp. (strain ATCC 51142)</name>
    <dbReference type="NCBI Taxonomy" id="43989"/>
    <lineage>
        <taxon>Bacteria</taxon>
        <taxon>Bacillati</taxon>
        <taxon>Cyanobacteriota</taxon>
        <taxon>Cyanophyceae</taxon>
        <taxon>Oscillatoriophycideae</taxon>
        <taxon>Chroococcales</taxon>
        <taxon>Aphanothecaceae</taxon>
        <taxon>Crocosphaera</taxon>
        <taxon>Crocosphaera subtropica</taxon>
    </lineage>
</organism>
<protein>
    <recommendedName>
        <fullName evidence="3">DUF732 domain-containing protein</fullName>
    </recommendedName>
</protein>
<dbReference type="Proteomes" id="UP000001203">
    <property type="component" value="Chromosome circular"/>
</dbReference>
<evidence type="ECO:0000313" key="1">
    <source>
        <dbReference type="EMBL" id="ACB52489.1"/>
    </source>
</evidence>
<dbReference type="HOGENOM" id="CLU_1851819_0_0_3"/>
<dbReference type="STRING" id="43989.cce_3141"/>
<name>B1WX20_CROS5</name>
<dbReference type="EMBL" id="CP000806">
    <property type="protein sequence ID" value="ACB52489.1"/>
    <property type="molecule type" value="Genomic_DNA"/>
</dbReference>
<sequence>MNVKIVHENLDIKRKGQLTMKNLRLTQSVIVLTAIVAGGGISSNAYAQADPQDEIRYVQETVKVLYEEEPNQAFTVRELLQDGYKMCETIANNTNNNSLENLAEDAIRSGLGIGRSRSQESEDNPEMMRIAQRYLCES</sequence>
<reference evidence="1 2" key="1">
    <citation type="journal article" date="2008" name="Proc. Natl. Acad. Sci. U.S.A.">
        <title>The genome of Cyanothece 51142, a unicellular diazotrophic cyanobacterium important in the marine nitrogen cycle.</title>
        <authorList>
            <person name="Welsh E.A."/>
            <person name="Liberton M."/>
            <person name="Stoeckel J."/>
            <person name="Loh T."/>
            <person name="Elvitigala T."/>
            <person name="Wang C."/>
            <person name="Wollam A."/>
            <person name="Fulton R.S."/>
            <person name="Clifton S.W."/>
            <person name="Jacobs J.M."/>
            <person name="Aurora R."/>
            <person name="Ghosh B.K."/>
            <person name="Sherman L.A."/>
            <person name="Smith R.D."/>
            <person name="Wilson R.K."/>
            <person name="Pakrasi H.B."/>
        </authorList>
    </citation>
    <scope>NUCLEOTIDE SEQUENCE [LARGE SCALE GENOMIC DNA]</scope>
    <source>
        <strain evidence="2">ATCC 51142 / BH68</strain>
    </source>
</reference>